<protein>
    <submittedName>
        <fullName evidence="4">GNAT family N-acetyltransferase</fullName>
    </submittedName>
</protein>
<organism evidence="4 5">
    <name type="scientific">Streptosporangium longisporum</name>
    <dbReference type="NCBI Taxonomy" id="46187"/>
    <lineage>
        <taxon>Bacteria</taxon>
        <taxon>Bacillati</taxon>
        <taxon>Actinomycetota</taxon>
        <taxon>Actinomycetes</taxon>
        <taxon>Streptosporangiales</taxon>
        <taxon>Streptosporangiaceae</taxon>
        <taxon>Streptosporangium</taxon>
    </lineage>
</organism>
<sequence>MIRPATPDDVPAIIDMIRGLAEYEKALDEVETTADRLHEALFGPSPSVFCHIAADGEQVAGFALWFVSYSTWLGRHGIYLEDLYVHPDRRGGGHGRDLLAELARICVERGYGRFEWSVLDWNTPSIAFYRSLGAEPLEEWDRYRLTGPALERLAATAGERRG</sequence>
<dbReference type="EMBL" id="BAAAWD010000007">
    <property type="protein sequence ID" value="GAA3008053.1"/>
    <property type="molecule type" value="Genomic_DNA"/>
</dbReference>
<proteinExistence type="predicted"/>
<dbReference type="InterPro" id="IPR016181">
    <property type="entry name" value="Acyl_CoA_acyltransferase"/>
</dbReference>
<comment type="caution">
    <text evidence="4">The sequence shown here is derived from an EMBL/GenBank/DDBJ whole genome shotgun (WGS) entry which is preliminary data.</text>
</comment>
<dbReference type="Proteomes" id="UP001499930">
    <property type="component" value="Unassembled WGS sequence"/>
</dbReference>
<keyword evidence="5" id="KW-1185">Reference proteome</keyword>
<keyword evidence="1" id="KW-0808">Transferase</keyword>
<evidence type="ECO:0000313" key="5">
    <source>
        <dbReference type="Proteomes" id="UP001499930"/>
    </source>
</evidence>
<evidence type="ECO:0000313" key="4">
    <source>
        <dbReference type="EMBL" id="GAA3008053.1"/>
    </source>
</evidence>
<evidence type="ECO:0000256" key="2">
    <source>
        <dbReference type="ARBA" id="ARBA00023315"/>
    </source>
</evidence>
<dbReference type="InterPro" id="IPR000182">
    <property type="entry name" value="GNAT_dom"/>
</dbReference>
<dbReference type="PROSITE" id="PS51186">
    <property type="entry name" value="GNAT"/>
    <property type="match status" value="1"/>
</dbReference>
<accession>A0ABP6KFC3</accession>
<feature type="domain" description="N-acetyltransferase" evidence="3">
    <location>
        <begin position="1"/>
        <end position="156"/>
    </location>
</feature>
<dbReference type="SUPFAM" id="SSF55729">
    <property type="entry name" value="Acyl-CoA N-acyltransferases (Nat)"/>
    <property type="match status" value="1"/>
</dbReference>
<dbReference type="PANTHER" id="PTHR10545">
    <property type="entry name" value="DIAMINE N-ACETYLTRANSFERASE"/>
    <property type="match status" value="1"/>
</dbReference>
<dbReference type="RefSeq" id="WP_344895268.1">
    <property type="nucleotide sequence ID" value="NZ_BAAAWD010000007.1"/>
</dbReference>
<dbReference type="InterPro" id="IPR051016">
    <property type="entry name" value="Diverse_Substrate_AcTransf"/>
</dbReference>
<evidence type="ECO:0000256" key="1">
    <source>
        <dbReference type="ARBA" id="ARBA00022679"/>
    </source>
</evidence>
<gene>
    <name evidence="4" type="ORF">GCM10017559_32920</name>
</gene>
<dbReference type="CDD" id="cd04301">
    <property type="entry name" value="NAT_SF"/>
    <property type="match status" value="1"/>
</dbReference>
<name>A0ABP6KFC3_9ACTN</name>
<dbReference type="PANTHER" id="PTHR10545:SF29">
    <property type="entry name" value="GH14572P-RELATED"/>
    <property type="match status" value="1"/>
</dbReference>
<dbReference type="Pfam" id="PF00583">
    <property type="entry name" value="Acetyltransf_1"/>
    <property type="match status" value="1"/>
</dbReference>
<keyword evidence="2" id="KW-0012">Acyltransferase</keyword>
<reference evidence="5" key="1">
    <citation type="journal article" date="2019" name="Int. J. Syst. Evol. Microbiol.">
        <title>The Global Catalogue of Microorganisms (GCM) 10K type strain sequencing project: providing services to taxonomists for standard genome sequencing and annotation.</title>
        <authorList>
            <consortium name="The Broad Institute Genomics Platform"/>
            <consortium name="The Broad Institute Genome Sequencing Center for Infectious Disease"/>
            <person name="Wu L."/>
            <person name="Ma J."/>
        </authorList>
    </citation>
    <scope>NUCLEOTIDE SEQUENCE [LARGE SCALE GENOMIC DNA]</scope>
    <source>
        <strain evidence="5">JCM 3106</strain>
    </source>
</reference>
<evidence type="ECO:0000259" key="3">
    <source>
        <dbReference type="PROSITE" id="PS51186"/>
    </source>
</evidence>
<dbReference type="Gene3D" id="3.40.630.30">
    <property type="match status" value="1"/>
</dbReference>